<dbReference type="Proteomes" id="UP000244338">
    <property type="component" value="Unassembled WGS sequence"/>
</dbReference>
<feature type="coiled-coil region" evidence="1">
    <location>
        <begin position="373"/>
        <end position="407"/>
    </location>
</feature>
<feature type="compositionally biased region" description="Polar residues" evidence="2">
    <location>
        <begin position="129"/>
        <end position="142"/>
    </location>
</feature>
<sequence length="467" mass="52241">MFHKRLLGRMSTAGVIVGLALSAPGLALPAAPLSQIVSPPVVAYASGTAEGATLQHITLEQAIARTLSSSRNARQLQYSMQIVDLQKQLSEDGKEKIDDLKEALDRQIEALWMQIIVLAQLFATPAEGSGSTDQAPESTDQSLAPPVLDPASEIEQLNRKIQELEQQRKDLDFKGDELDKQIEDYKRQKEKIDLNVATLRETLISGVKQVYVGLLNVQDQLDLLKMQARIAEREVTAAQERYALGLISREARDQAGRSARDLALAAAQADRAYGQLRDTFAAWIGVPVSADLVLEPIAFDPQAVQIDLQEADTWIQQSFSYRQAELDLRQARADERYYRQERDRGNPQYEDTKAGKIAENTVKIKELALAQTEADIRRAVQDLLRDAENTRDEFERAKQKWQEATNDVSGVFKREELGLISALDADRARLKTKQAAVQMDEAKRAYFLAVEKLEALKRGYIEVNNRG</sequence>
<dbReference type="AlphaFoldDB" id="A0A2R6Y0M6"/>
<dbReference type="EMBL" id="PEBX01000037">
    <property type="protein sequence ID" value="PTQ56238.1"/>
    <property type="molecule type" value="Genomic_DNA"/>
</dbReference>
<dbReference type="GO" id="GO:0015562">
    <property type="term" value="F:efflux transmembrane transporter activity"/>
    <property type="evidence" value="ECO:0007669"/>
    <property type="project" value="InterPro"/>
</dbReference>
<comment type="caution">
    <text evidence="3">The sequence shown here is derived from an EMBL/GenBank/DDBJ whole genome shotgun (WGS) entry which is preliminary data.</text>
</comment>
<evidence type="ECO:0000256" key="1">
    <source>
        <dbReference type="SAM" id="Coils"/>
    </source>
</evidence>
<evidence type="ECO:0000256" key="2">
    <source>
        <dbReference type="SAM" id="MobiDB-lite"/>
    </source>
</evidence>
<keyword evidence="1" id="KW-0175">Coiled coil</keyword>
<dbReference type="Gene3D" id="1.20.1600.10">
    <property type="entry name" value="Outer membrane efflux proteins (OEP)"/>
    <property type="match status" value="1"/>
</dbReference>
<organism evidence="3 4">
    <name type="scientific">Candidatus Carbonibacillus altaicus</name>
    <dbReference type="NCBI Taxonomy" id="2163959"/>
    <lineage>
        <taxon>Bacteria</taxon>
        <taxon>Bacillati</taxon>
        <taxon>Bacillota</taxon>
        <taxon>Bacilli</taxon>
        <taxon>Bacillales</taxon>
        <taxon>Candidatus Carbonibacillus</taxon>
    </lineage>
</organism>
<gene>
    <name evidence="3" type="ORF">BSOLF_0549</name>
</gene>
<feature type="region of interest" description="Disordered" evidence="2">
    <location>
        <begin position="127"/>
        <end position="146"/>
    </location>
</feature>
<protein>
    <submittedName>
        <fullName evidence="3">Latent nuclear antigen</fullName>
    </submittedName>
</protein>
<accession>A0A2R6Y0M6</accession>
<evidence type="ECO:0000313" key="4">
    <source>
        <dbReference type="Proteomes" id="UP000244338"/>
    </source>
</evidence>
<feature type="coiled-coil region" evidence="1">
    <location>
        <begin position="147"/>
        <end position="241"/>
    </location>
</feature>
<name>A0A2R6Y0M6_9BACL</name>
<evidence type="ECO:0000313" key="3">
    <source>
        <dbReference type="EMBL" id="PTQ56238.1"/>
    </source>
</evidence>
<dbReference type="SUPFAM" id="SSF56954">
    <property type="entry name" value="Outer membrane efflux proteins (OEP)"/>
    <property type="match status" value="1"/>
</dbReference>
<reference evidence="4" key="1">
    <citation type="journal article" date="2018" name="Sci. Rep.">
        <title>Lignite coal burning seam in the remote Altai Mountains harbors a hydrogen-driven thermophilic microbial community.</title>
        <authorList>
            <person name="Kadnikov V.V."/>
            <person name="Mardanov A.V."/>
            <person name="Ivasenko D.A."/>
            <person name="Antsiferov D.V."/>
            <person name="Beletsky A.V."/>
            <person name="Karnachuk O.V."/>
            <person name="Ravin N.V."/>
        </authorList>
    </citation>
    <scope>NUCLEOTIDE SEQUENCE [LARGE SCALE GENOMIC DNA]</scope>
</reference>
<proteinExistence type="predicted"/>